<name>A0A143CCW5_9ACTN</name>
<sequence>MLYQHGCQVCGVQLETRFGHYSEAAHIQGLGTPHDGPDRLSNMLCLCPNHHVQFDRLFLFIDEEWKVRRSRDGELISSLIRHPEHVIDEACVEYHRGLCGRSSYSLGSA</sequence>
<dbReference type="AlphaFoldDB" id="A0A143CCW5"/>
<dbReference type="Pfam" id="PF13391">
    <property type="entry name" value="HNH_2"/>
    <property type="match status" value="1"/>
</dbReference>
<dbReference type="STRING" id="1783515.A4E84_11825"/>
<evidence type="ECO:0000313" key="3">
    <source>
        <dbReference type="Proteomes" id="UP000076096"/>
    </source>
</evidence>
<proteinExistence type="predicted"/>
<dbReference type="InterPro" id="IPR003615">
    <property type="entry name" value="HNH_nuc"/>
</dbReference>
<dbReference type="REBASE" id="144578">
    <property type="entry name" value="SspS10ORF11825P"/>
</dbReference>
<evidence type="ECO:0000313" key="2">
    <source>
        <dbReference type="EMBL" id="AMW15287.1"/>
    </source>
</evidence>
<dbReference type="EMBL" id="CP015098">
    <property type="protein sequence ID" value="AMW15287.1"/>
    <property type="molecule type" value="Genomic_DNA"/>
</dbReference>
<reference evidence="3" key="1">
    <citation type="submission" date="2016-04" db="EMBL/GenBank/DDBJ databases">
        <authorList>
            <person name="Zhang B."/>
        </authorList>
    </citation>
    <scope>NUCLEOTIDE SEQUENCE [LARGE SCALE GENOMIC DNA]</scope>
    <source>
        <strain evidence="3">S10</strain>
    </source>
</reference>
<feature type="domain" description="HNH nuclease" evidence="1">
    <location>
        <begin position="7"/>
        <end position="60"/>
    </location>
</feature>
<dbReference type="KEGG" id="stsi:A4E84_11825"/>
<protein>
    <recommendedName>
        <fullName evidence="1">HNH nuclease domain-containing protein</fullName>
    </recommendedName>
</protein>
<evidence type="ECO:0000259" key="1">
    <source>
        <dbReference type="Pfam" id="PF13391"/>
    </source>
</evidence>
<dbReference type="Proteomes" id="UP000076096">
    <property type="component" value="Chromosome"/>
</dbReference>
<organism evidence="2 3">
    <name type="scientific">Streptomyces qaidamensis</name>
    <dbReference type="NCBI Taxonomy" id="1783515"/>
    <lineage>
        <taxon>Bacteria</taxon>
        <taxon>Bacillati</taxon>
        <taxon>Actinomycetota</taxon>
        <taxon>Actinomycetes</taxon>
        <taxon>Kitasatosporales</taxon>
        <taxon>Streptomycetaceae</taxon>
        <taxon>Streptomyces</taxon>
        <taxon>Streptomyces aurantiacus group</taxon>
    </lineage>
</organism>
<keyword evidence="3" id="KW-1185">Reference proteome</keyword>
<gene>
    <name evidence="2" type="ORF">A4E84_11825</name>
</gene>
<dbReference type="CDD" id="cd00085">
    <property type="entry name" value="HNHc"/>
    <property type="match status" value="1"/>
</dbReference>
<accession>A0A143CCW5</accession>